<gene>
    <name evidence="3" type="ORF">IAD16_00915</name>
</gene>
<dbReference type="InterPro" id="IPR010982">
    <property type="entry name" value="Lambda_DNA-bd_dom_sf"/>
</dbReference>
<feature type="domain" description="HTH cro/C1-type" evidence="2">
    <location>
        <begin position="5"/>
        <end position="59"/>
    </location>
</feature>
<dbReference type="PROSITE" id="PS50943">
    <property type="entry name" value="HTH_CROC1"/>
    <property type="match status" value="1"/>
</dbReference>
<evidence type="ECO:0000259" key="2">
    <source>
        <dbReference type="PROSITE" id="PS50943"/>
    </source>
</evidence>
<evidence type="ECO:0000313" key="4">
    <source>
        <dbReference type="Proteomes" id="UP000824091"/>
    </source>
</evidence>
<organism evidence="3 4">
    <name type="scientific">Candidatus Fimisoma avicola</name>
    <dbReference type="NCBI Taxonomy" id="2840826"/>
    <lineage>
        <taxon>Bacteria</taxon>
        <taxon>Bacillati</taxon>
        <taxon>Bacillota</taxon>
        <taxon>Clostridia</taxon>
        <taxon>Eubacteriales</taxon>
        <taxon>Candidatus Fimisoma</taxon>
    </lineage>
</organism>
<dbReference type="InterPro" id="IPR013096">
    <property type="entry name" value="Cupin_2"/>
</dbReference>
<dbReference type="Gene3D" id="1.10.260.40">
    <property type="entry name" value="lambda repressor-like DNA-binding domains"/>
    <property type="match status" value="1"/>
</dbReference>
<dbReference type="InterPro" id="IPR050807">
    <property type="entry name" value="TransReg_Diox_bact_type"/>
</dbReference>
<dbReference type="GO" id="GO:0003677">
    <property type="term" value="F:DNA binding"/>
    <property type="evidence" value="ECO:0007669"/>
    <property type="project" value="UniProtKB-KW"/>
</dbReference>
<dbReference type="CDD" id="cd00093">
    <property type="entry name" value="HTH_XRE"/>
    <property type="match status" value="1"/>
</dbReference>
<proteinExistence type="predicted"/>
<evidence type="ECO:0000256" key="1">
    <source>
        <dbReference type="ARBA" id="ARBA00023125"/>
    </source>
</evidence>
<dbReference type="AlphaFoldDB" id="A0A9D1I209"/>
<dbReference type="SUPFAM" id="SSF51182">
    <property type="entry name" value="RmlC-like cupins"/>
    <property type="match status" value="1"/>
</dbReference>
<dbReference type="Pfam" id="PF01381">
    <property type="entry name" value="HTH_3"/>
    <property type="match status" value="1"/>
</dbReference>
<protein>
    <submittedName>
        <fullName evidence="3">Helix-turn-helix domain-containing protein</fullName>
    </submittedName>
</protein>
<dbReference type="Pfam" id="PF07883">
    <property type="entry name" value="Cupin_2"/>
    <property type="match status" value="1"/>
</dbReference>
<comment type="caution">
    <text evidence="3">The sequence shown here is derived from an EMBL/GenBank/DDBJ whole genome shotgun (WGS) entry which is preliminary data.</text>
</comment>
<dbReference type="GO" id="GO:0003700">
    <property type="term" value="F:DNA-binding transcription factor activity"/>
    <property type="evidence" value="ECO:0007669"/>
    <property type="project" value="TreeGrafter"/>
</dbReference>
<dbReference type="InterPro" id="IPR014710">
    <property type="entry name" value="RmlC-like_jellyroll"/>
</dbReference>
<dbReference type="InterPro" id="IPR011051">
    <property type="entry name" value="RmlC_Cupin_sf"/>
</dbReference>
<dbReference type="SMART" id="SM00530">
    <property type="entry name" value="HTH_XRE"/>
    <property type="match status" value="1"/>
</dbReference>
<dbReference type="PANTHER" id="PTHR46797:SF1">
    <property type="entry name" value="METHYLPHOSPHONATE SYNTHASE"/>
    <property type="match status" value="1"/>
</dbReference>
<dbReference type="Gene3D" id="2.60.120.10">
    <property type="entry name" value="Jelly Rolls"/>
    <property type="match status" value="1"/>
</dbReference>
<sequence length="193" mass="22061">MKTSIRYMRKKRGMTLKELGAKTGITAAHLSLIERDKRDPSIQTLNKIARALEVDTEVFWWNTVEAPSGKKAEYDLVRKNERRIYHGVYNDKLIYEYVTSSSVYGPQGGETMEGYIAKVSPGGNTNPFAPTSHKSEELVYVIRGKMLCEIEDTDIEMEQGDSITIKSNMAHRFINNFEDEVEVLMIRSPYKNV</sequence>
<dbReference type="SUPFAM" id="SSF47413">
    <property type="entry name" value="lambda repressor-like DNA-binding domains"/>
    <property type="match status" value="1"/>
</dbReference>
<evidence type="ECO:0000313" key="3">
    <source>
        <dbReference type="EMBL" id="HIU26926.1"/>
    </source>
</evidence>
<dbReference type="Proteomes" id="UP000824091">
    <property type="component" value="Unassembled WGS sequence"/>
</dbReference>
<dbReference type="EMBL" id="DVMO01000013">
    <property type="protein sequence ID" value="HIU26926.1"/>
    <property type="molecule type" value="Genomic_DNA"/>
</dbReference>
<dbReference type="InterPro" id="IPR001387">
    <property type="entry name" value="Cro/C1-type_HTH"/>
</dbReference>
<reference evidence="3" key="1">
    <citation type="submission" date="2020-10" db="EMBL/GenBank/DDBJ databases">
        <authorList>
            <person name="Gilroy R."/>
        </authorList>
    </citation>
    <scope>NUCLEOTIDE SEQUENCE</scope>
    <source>
        <strain evidence="3">11300</strain>
    </source>
</reference>
<accession>A0A9D1I209</accession>
<keyword evidence="1" id="KW-0238">DNA-binding</keyword>
<dbReference type="CDD" id="cd02209">
    <property type="entry name" value="cupin_XRE_C"/>
    <property type="match status" value="1"/>
</dbReference>
<name>A0A9D1I209_9FIRM</name>
<dbReference type="PANTHER" id="PTHR46797">
    <property type="entry name" value="HTH-TYPE TRANSCRIPTIONAL REGULATOR"/>
    <property type="match status" value="1"/>
</dbReference>
<dbReference type="GO" id="GO:0005829">
    <property type="term" value="C:cytosol"/>
    <property type="evidence" value="ECO:0007669"/>
    <property type="project" value="TreeGrafter"/>
</dbReference>
<reference evidence="3" key="2">
    <citation type="journal article" date="2021" name="PeerJ">
        <title>Extensive microbial diversity within the chicken gut microbiome revealed by metagenomics and culture.</title>
        <authorList>
            <person name="Gilroy R."/>
            <person name="Ravi A."/>
            <person name="Getino M."/>
            <person name="Pursley I."/>
            <person name="Horton D.L."/>
            <person name="Alikhan N.F."/>
            <person name="Baker D."/>
            <person name="Gharbi K."/>
            <person name="Hall N."/>
            <person name="Watson M."/>
            <person name="Adriaenssens E.M."/>
            <person name="Foster-Nyarko E."/>
            <person name="Jarju S."/>
            <person name="Secka A."/>
            <person name="Antonio M."/>
            <person name="Oren A."/>
            <person name="Chaudhuri R.R."/>
            <person name="La Ragione R."/>
            <person name="Hildebrand F."/>
            <person name="Pallen M.J."/>
        </authorList>
    </citation>
    <scope>NUCLEOTIDE SEQUENCE</scope>
    <source>
        <strain evidence="3">11300</strain>
    </source>
</reference>